<reference evidence="7" key="3">
    <citation type="submission" date="2018-07" db="EMBL/GenBank/DDBJ databases">
        <title>WGS assembly of Glycine max.</title>
        <authorList>
            <person name="Schmutz J."/>
            <person name="Cannon S."/>
            <person name="Schlueter J."/>
            <person name="Ma J."/>
            <person name="Mitros T."/>
            <person name="Nelson W."/>
            <person name="Hyten D."/>
            <person name="Song Q."/>
            <person name="Thelen J."/>
            <person name="Cheng J."/>
            <person name="Xu D."/>
            <person name="Hellsten U."/>
            <person name="May G."/>
            <person name="Yu Y."/>
            <person name="Sakurai T."/>
            <person name="Umezawa T."/>
            <person name="Bhattacharyya M."/>
            <person name="Sandhu D."/>
            <person name="Valliyodan B."/>
            <person name="Lindquist E."/>
            <person name="Peto M."/>
            <person name="Grant D."/>
            <person name="Shu S."/>
            <person name="Goodstein D."/>
            <person name="Barry K."/>
            <person name="Futrell-Griggs M."/>
            <person name="Abernathy B."/>
            <person name="Du J."/>
            <person name="Tian Z."/>
            <person name="Zhu L."/>
            <person name="Gill N."/>
            <person name="Joshi T."/>
            <person name="Libault M."/>
            <person name="Sethuraman A."/>
            <person name="Zhang X."/>
            <person name="Shinozaki K."/>
            <person name="Nguyen H."/>
            <person name="Wing R."/>
            <person name="Cregan P."/>
            <person name="Specht J."/>
            <person name="Grimwood J."/>
            <person name="Rokhsar D."/>
            <person name="Stacey G."/>
            <person name="Shoemaker R."/>
            <person name="Jackson S."/>
        </authorList>
    </citation>
    <scope>NUCLEOTIDE SEQUENCE</scope>
    <source>
        <tissue evidence="7">Callus</tissue>
    </source>
</reference>
<dbReference type="KEGG" id="gmx:106797065"/>
<protein>
    <recommendedName>
        <fullName evidence="6">MADS-box domain-containing protein</fullName>
    </recommendedName>
</protein>
<organism evidence="8">
    <name type="scientific">Glycine max</name>
    <name type="common">Soybean</name>
    <name type="synonym">Glycine hispida</name>
    <dbReference type="NCBI Taxonomy" id="3847"/>
    <lineage>
        <taxon>Eukaryota</taxon>
        <taxon>Viridiplantae</taxon>
        <taxon>Streptophyta</taxon>
        <taxon>Embryophyta</taxon>
        <taxon>Tracheophyta</taxon>
        <taxon>Spermatophyta</taxon>
        <taxon>Magnoliopsida</taxon>
        <taxon>eudicotyledons</taxon>
        <taxon>Gunneridae</taxon>
        <taxon>Pentapetalae</taxon>
        <taxon>rosids</taxon>
        <taxon>fabids</taxon>
        <taxon>Fabales</taxon>
        <taxon>Fabaceae</taxon>
        <taxon>Papilionoideae</taxon>
        <taxon>50 kb inversion clade</taxon>
        <taxon>NPAAA clade</taxon>
        <taxon>indigoferoid/millettioid clade</taxon>
        <taxon>Phaseoleae</taxon>
        <taxon>Glycine</taxon>
        <taxon>Glycine subgen. Soja</taxon>
    </lineage>
</organism>
<dbReference type="eggNOG" id="KOG0014">
    <property type="taxonomic scope" value="Eukaryota"/>
</dbReference>
<dbReference type="InterPro" id="IPR033897">
    <property type="entry name" value="SRF-like_MADS-box"/>
</dbReference>
<dbReference type="CDD" id="cd00266">
    <property type="entry name" value="MADS_SRF_like"/>
    <property type="match status" value="1"/>
</dbReference>
<dbReference type="GO" id="GO:0006357">
    <property type="term" value="P:regulation of transcription by RNA polymerase II"/>
    <property type="evidence" value="ECO:0000318"/>
    <property type="project" value="GO_Central"/>
</dbReference>
<dbReference type="InterPro" id="IPR036879">
    <property type="entry name" value="TF_MADSbox_sf"/>
</dbReference>
<dbReference type="Proteomes" id="UP000008827">
    <property type="component" value="Chromosome 18"/>
</dbReference>
<dbReference type="PRINTS" id="PR00404">
    <property type="entry name" value="MADSDOMAIN"/>
</dbReference>
<dbReference type="GO" id="GO:0005634">
    <property type="term" value="C:nucleus"/>
    <property type="evidence" value="ECO:0007669"/>
    <property type="project" value="UniProtKB-SubCell"/>
</dbReference>
<dbReference type="SMR" id="K7MQ35"/>
<dbReference type="InterPro" id="IPR002100">
    <property type="entry name" value="TF_MADSbox"/>
</dbReference>
<reference evidence="8" key="2">
    <citation type="submission" date="2018-02" db="UniProtKB">
        <authorList>
            <consortium name="EnsemblPlants"/>
        </authorList>
    </citation>
    <scope>IDENTIFICATION</scope>
    <source>
        <strain evidence="8">Williams 82</strain>
    </source>
</reference>
<dbReference type="SMART" id="SM00432">
    <property type="entry name" value="MADS"/>
    <property type="match status" value="1"/>
</dbReference>
<dbReference type="HOGENOM" id="CLU_053053_7_1_1"/>
<dbReference type="GeneID" id="106797065"/>
<reference evidence="7 8" key="1">
    <citation type="journal article" date="2010" name="Nature">
        <title>Genome sequence of the palaeopolyploid soybean.</title>
        <authorList>
            <person name="Schmutz J."/>
            <person name="Cannon S.B."/>
            <person name="Schlueter J."/>
            <person name="Ma J."/>
            <person name="Mitros T."/>
            <person name="Nelson W."/>
            <person name="Hyten D.L."/>
            <person name="Song Q."/>
            <person name="Thelen J.J."/>
            <person name="Cheng J."/>
            <person name="Xu D."/>
            <person name="Hellsten U."/>
            <person name="May G.D."/>
            <person name="Yu Y."/>
            <person name="Sakurai T."/>
            <person name="Umezawa T."/>
            <person name="Bhattacharyya M.K."/>
            <person name="Sandhu D."/>
            <person name="Valliyodan B."/>
            <person name="Lindquist E."/>
            <person name="Peto M."/>
            <person name="Grant D."/>
            <person name="Shu S."/>
            <person name="Goodstein D."/>
            <person name="Barry K."/>
            <person name="Futrell-Griggs M."/>
            <person name="Abernathy B."/>
            <person name="Du J."/>
            <person name="Tian Z."/>
            <person name="Zhu L."/>
            <person name="Gill N."/>
            <person name="Joshi T."/>
            <person name="Libault M."/>
            <person name="Sethuraman A."/>
            <person name="Zhang X.-C."/>
            <person name="Shinozaki K."/>
            <person name="Nguyen H.T."/>
            <person name="Wing R.A."/>
            <person name="Cregan P."/>
            <person name="Specht J."/>
            <person name="Grimwood J."/>
            <person name="Rokhsar D."/>
            <person name="Stacey G."/>
            <person name="Shoemaker R.C."/>
            <person name="Jackson S.A."/>
        </authorList>
    </citation>
    <scope>NUCLEOTIDE SEQUENCE [LARGE SCALE GENOMIC DNA]</scope>
    <source>
        <strain evidence="8">cv. Williams 82</strain>
        <tissue evidence="7">Callus</tissue>
    </source>
</reference>
<dbReference type="Pfam" id="PF00319">
    <property type="entry name" value="SRF-TF"/>
    <property type="match status" value="1"/>
</dbReference>
<dbReference type="PaxDb" id="3847-GLYMA18G05916.1"/>
<dbReference type="EMBL" id="CM000851">
    <property type="protein sequence ID" value="KRG98142.1"/>
    <property type="molecule type" value="Genomic_DNA"/>
</dbReference>
<dbReference type="AlphaFoldDB" id="K7MQ35"/>
<dbReference type="Gene3D" id="3.40.1810.10">
    <property type="entry name" value="Transcription factor, MADS-box"/>
    <property type="match status" value="1"/>
</dbReference>
<dbReference type="GO" id="GO:0045944">
    <property type="term" value="P:positive regulation of transcription by RNA polymerase II"/>
    <property type="evidence" value="ECO:0007669"/>
    <property type="project" value="InterPro"/>
</dbReference>
<evidence type="ECO:0000259" key="6">
    <source>
        <dbReference type="PROSITE" id="PS50066"/>
    </source>
</evidence>
<evidence type="ECO:0000313" key="9">
    <source>
        <dbReference type="Proteomes" id="UP000008827"/>
    </source>
</evidence>
<sequence length="267" mass="30313">MTRKKVKLAFIGNDAARRATYKKRKKGMLKKVEELSTLCGIEACAIVYGHNDPEPEVWPSHWGVQRVVEKLRTMPELEQRKKMVNQEGFIGQKILKGNEKVMKLMKDNREKEITMFLFQCLNAGRIQPDNNMTTADLNVLSSLIDQNLKDISKRLETLSVNEMTPNQPLMQTPAYQPLVEAPSCNQSHLQTPAYQPQTQTPALAVPKNEEMALLNYGHGLDMSDNSMQRLLFMDLLNSNGDETIMPPFGDANLQLQNDFWPDLGLLP</sequence>
<dbReference type="OMA" id="GDETIMP"/>
<dbReference type="FunFam" id="3.40.1810.10:FF:000018">
    <property type="entry name" value="agamous-like MADS-box protein AGL80"/>
    <property type="match status" value="1"/>
</dbReference>
<dbReference type="Gramene" id="KRG98142">
    <property type="protein sequence ID" value="KRG98142"/>
    <property type="gene ID" value="GLYMA_18G052800"/>
</dbReference>
<evidence type="ECO:0000256" key="3">
    <source>
        <dbReference type="ARBA" id="ARBA00023125"/>
    </source>
</evidence>
<dbReference type="GO" id="GO:0000978">
    <property type="term" value="F:RNA polymerase II cis-regulatory region sequence-specific DNA binding"/>
    <property type="evidence" value="ECO:0000318"/>
    <property type="project" value="GO_Central"/>
</dbReference>
<evidence type="ECO:0000313" key="7">
    <source>
        <dbReference type="EMBL" id="KRG98142.1"/>
    </source>
</evidence>
<dbReference type="OrthoDB" id="779403at2759"/>
<dbReference type="PANTHER" id="PTHR48019">
    <property type="entry name" value="SERUM RESPONSE FACTOR HOMOLOG"/>
    <property type="match status" value="1"/>
</dbReference>
<gene>
    <name evidence="8" type="primary">LOC106797065</name>
    <name evidence="7" type="ORF">GLYMA_18G052800</name>
</gene>
<feature type="domain" description="MADS-box" evidence="6">
    <location>
        <begin position="1"/>
        <end position="51"/>
    </location>
</feature>
<dbReference type="EnsemblPlants" id="KRG98142">
    <property type="protein sequence ID" value="KRG98142"/>
    <property type="gene ID" value="GLYMA_18G052800"/>
</dbReference>
<dbReference type="GO" id="GO:0046983">
    <property type="term" value="F:protein dimerization activity"/>
    <property type="evidence" value="ECO:0007669"/>
    <property type="project" value="InterPro"/>
</dbReference>
<keyword evidence="9" id="KW-1185">Reference proteome</keyword>
<keyword evidence="2" id="KW-0805">Transcription regulation</keyword>
<evidence type="ECO:0000256" key="5">
    <source>
        <dbReference type="ARBA" id="ARBA00023242"/>
    </source>
</evidence>
<accession>K7MQ35</accession>
<dbReference type="InterPro" id="IPR050142">
    <property type="entry name" value="MADS-box/MEF2_TF"/>
</dbReference>
<dbReference type="RefSeq" id="XP_014626257.1">
    <property type="nucleotide sequence ID" value="XM_014770771.2"/>
</dbReference>
<keyword evidence="3" id="KW-0238">DNA-binding</keyword>
<proteinExistence type="predicted"/>
<dbReference type="GO" id="GO:0000981">
    <property type="term" value="F:DNA-binding transcription factor activity, RNA polymerase II-specific"/>
    <property type="evidence" value="ECO:0000318"/>
    <property type="project" value="GO_Central"/>
</dbReference>
<name>K7MQ35_SOYBN</name>
<dbReference type="SUPFAM" id="SSF55455">
    <property type="entry name" value="SRF-like"/>
    <property type="match status" value="1"/>
</dbReference>
<keyword evidence="4" id="KW-0804">Transcription</keyword>
<comment type="subcellular location">
    <subcellularLocation>
        <location evidence="1">Nucleus</location>
    </subcellularLocation>
</comment>
<evidence type="ECO:0000313" key="8">
    <source>
        <dbReference type="EnsemblPlants" id="KRG98142"/>
    </source>
</evidence>
<keyword evidence="5" id="KW-0539">Nucleus</keyword>
<evidence type="ECO:0000256" key="2">
    <source>
        <dbReference type="ARBA" id="ARBA00023015"/>
    </source>
</evidence>
<evidence type="ECO:0000256" key="4">
    <source>
        <dbReference type="ARBA" id="ARBA00023163"/>
    </source>
</evidence>
<evidence type="ECO:0000256" key="1">
    <source>
        <dbReference type="ARBA" id="ARBA00004123"/>
    </source>
</evidence>
<dbReference type="PROSITE" id="PS50066">
    <property type="entry name" value="MADS_BOX_2"/>
    <property type="match status" value="1"/>
</dbReference>